<dbReference type="Pfam" id="PF13433">
    <property type="entry name" value="Peripla_BP_5"/>
    <property type="match status" value="1"/>
</dbReference>
<proteinExistence type="predicted"/>
<sequence>MVRGDSMKNNNEYCIGILFSLSGTTALIEKGQYQTALMTIELINRSEELGVKLIPVVEDIQSDTLTAAKMAEKLAKQGVWALVGPYTSACRKAILPILERYDLPLLYPTQVEGLESHPNVFYCGPTVYQQVLYHVPWLLDHLGTRVFLIGSDYIYPRETHRQLKPLIKRYGGEVVGEWFLPLGSSEMTNALRMIEKAKPDFIFSTIVGSSIVPFYRQYREFGF</sequence>
<evidence type="ECO:0000313" key="1">
    <source>
        <dbReference type="EMBL" id="SFJ94978.1"/>
    </source>
</evidence>
<keyword evidence="2" id="KW-1185">Reference proteome</keyword>
<dbReference type="EMBL" id="FORR01000054">
    <property type="protein sequence ID" value="SFJ94978.1"/>
    <property type="molecule type" value="Genomic_DNA"/>
</dbReference>
<organism evidence="1 2">
    <name type="scientific">Thermoflavimicrobium dichotomicum</name>
    <dbReference type="NCBI Taxonomy" id="46223"/>
    <lineage>
        <taxon>Bacteria</taxon>
        <taxon>Bacillati</taxon>
        <taxon>Bacillota</taxon>
        <taxon>Bacilli</taxon>
        <taxon>Bacillales</taxon>
        <taxon>Thermoactinomycetaceae</taxon>
        <taxon>Thermoflavimicrobium</taxon>
    </lineage>
</organism>
<accession>A0A1I3VHY4</accession>
<dbReference type="PANTHER" id="PTHR47628:SF1">
    <property type="entry name" value="ALIPHATIC AMIDASE EXPRESSION-REGULATING PROTEIN"/>
    <property type="match status" value="1"/>
</dbReference>
<dbReference type="SUPFAM" id="SSF53822">
    <property type="entry name" value="Periplasmic binding protein-like I"/>
    <property type="match status" value="1"/>
</dbReference>
<evidence type="ECO:0000313" key="2">
    <source>
        <dbReference type="Proteomes" id="UP000199545"/>
    </source>
</evidence>
<name>A0A1I3VHY4_9BACL</name>
<dbReference type="AlphaFoldDB" id="A0A1I3VHY4"/>
<gene>
    <name evidence="1" type="ORF">SAMN05421852_1543</name>
</gene>
<dbReference type="Gene3D" id="3.40.50.2300">
    <property type="match status" value="2"/>
</dbReference>
<dbReference type="InterPro" id="IPR028082">
    <property type="entry name" value="Peripla_BP_I"/>
</dbReference>
<dbReference type="PANTHER" id="PTHR47628">
    <property type="match status" value="1"/>
</dbReference>
<feature type="non-terminal residue" evidence="1">
    <location>
        <position position="223"/>
    </location>
</feature>
<dbReference type="Proteomes" id="UP000199545">
    <property type="component" value="Unassembled WGS sequence"/>
</dbReference>
<protein>
    <submittedName>
        <fullName evidence="1">Urea transport system substrate-binding protein</fullName>
    </submittedName>
</protein>
<dbReference type="STRING" id="46223.SAMN05421852_1543"/>
<reference evidence="1 2" key="1">
    <citation type="submission" date="2016-10" db="EMBL/GenBank/DDBJ databases">
        <authorList>
            <person name="de Groot N.N."/>
        </authorList>
    </citation>
    <scope>NUCLEOTIDE SEQUENCE [LARGE SCALE GENOMIC DNA]</scope>
    <source>
        <strain evidence="1 2">DSM 44778</strain>
    </source>
</reference>